<dbReference type="Proteomes" id="UP000266861">
    <property type="component" value="Unassembled WGS sequence"/>
</dbReference>
<comment type="caution">
    <text evidence="2">The sequence shown here is derived from an EMBL/GenBank/DDBJ whole genome shotgun (WGS) entry which is preliminary data.</text>
</comment>
<accession>A0A397GCF4</accession>
<proteinExistence type="predicted"/>
<gene>
    <name evidence="2" type="ORF">Glove_543g59</name>
</gene>
<evidence type="ECO:0000313" key="2">
    <source>
        <dbReference type="EMBL" id="RHZ48695.1"/>
    </source>
</evidence>
<evidence type="ECO:0000313" key="3">
    <source>
        <dbReference type="Proteomes" id="UP000266861"/>
    </source>
</evidence>
<protein>
    <submittedName>
        <fullName evidence="2">Uncharacterized protein</fullName>
    </submittedName>
</protein>
<dbReference type="AlphaFoldDB" id="A0A397GCF4"/>
<feature type="compositionally biased region" description="Basic and acidic residues" evidence="1">
    <location>
        <begin position="1"/>
        <end position="18"/>
    </location>
</feature>
<name>A0A397GCF4_9GLOM</name>
<reference evidence="2 3" key="1">
    <citation type="submission" date="2018-08" db="EMBL/GenBank/DDBJ databases">
        <title>Genome and evolution of the arbuscular mycorrhizal fungus Diversispora epigaea (formerly Glomus versiforme) and its bacterial endosymbionts.</title>
        <authorList>
            <person name="Sun X."/>
            <person name="Fei Z."/>
            <person name="Harrison M."/>
        </authorList>
    </citation>
    <scope>NUCLEOTIDE SEQUENCE [LARGE SCALE GENOMIC DNA]</scope>
    <source>
        <strain evidence="2 3">IT104</strain>
    </source>
</reference>
<evidence type="ECO:0000256" key="1">
    <source>
        <dbReference type="SAM" id="MobiDB-lite"/>
    </source>
</evidence>
<dbReference type="OrthoDB" id="2418550at2759"/>
<sequence length="223" mass="26995">MVIVKDRINSCNDKEKKSNNNSNDNSNDESNNGSNNKITWNNYKLDERANNYIEILLNYNQFDQEELYEKKELEYKKYFNNQVIFSLENLLKKKLDALYKLKVTAVYKFSENFQKHQKIKFLLNDENIQVQVVSYLKQNKFEFYVADYRLHATAQKWFKKMRFEFKKFTKDITKFNKDNFEIQLNPELLNNQKLHILITHDKTTFHFNDRILFGWTPKGENPL</sequence>
<dbReference type="STRING" id="1348612.A0A397GCF4"/>
<feature type="compositionally biased region" description="Low complexity" evidence="1">
    <location>
        <begin position="19"/>
        <end position="37"/>
    </location>
</feature>
<keyword evidence="3" id="KW-1185">Reference proteome</keyword>
<dbReference type="EMBL" id="PQFF01000462">
    <property type="protein sequence ID" value="RHZ48695.1"/>
    <property type="molecule type" value="Genomic_DNA"/>
</dbReference>
<organism evidence="2 3">
    <name type="scientific">Diversispora epigaea</name>
    <dbReference type="NCBI Taxonomy" id="1348612"/>
    <lineage>
        <taxon>Eukaryota</taxon>
        <taxon>Fungi</taxon>
        <taxon>Fungi incertae sedis</taxon>
        <taxon>Mucoromycota</taxon>
        <taxon>Glomeromycotina</taxon>
        <taxon>Glomeromycetes</taxon>
        <taxon>Diversisporales</taxon>
        <taxon>Diversisporaceae</taxon>
        <taxon>Diversispora</taxon>
    </lineage>
</organism>
<feature type="region of interest" description="Disordered" evidence="1">
    <location>
        <begin position="1"/>
        <end position="39"/>
    </location>
</feature>